<evidence type="ECO:0008006" key="4">
    <source>
        <dbReference type="Google" id="ProtNLM"/>
    </source>
</evidence>
<evidence type="ECO:0000313" key="3">
    <source>
        <dbReference type="Proteomes" id="UP001497482"/>
    </source>
</evidence>
<accession>A0AAV2MQD3</accession>
<sequence>MQKEKYRLPMEERRRRMQGRQDFLLAEKMRRHEEQDQMVLESAKENILQQSAPYKDLQRIVLVSKVTKDNQALCQLQREKKAREKAERTTVSEYKGGQLPINKEVRKNEQQIEERKERERQAAHSYNAMIAEKKAQEKRCTPRVPPPQTQDRFKQQQVNREEATLRLAQLKKEQEARARQDEEEKKLQVWLFERNLNDKPQKETANQITEFWSTQVEHKLQEKRTEQLRQIHLLQKEREKREQDELESQRKQAQRRQKAENLVHFNSSLVSQKVILKARHEKQELEEKERQAQMKMDNKQQHLDSVEQAIQMAVTEDRIILPLLAQRQRFEEDDCLHYCLNNNVYPMKHKRMCGTLKNSSTVQE</sequence>
<protein>
    <recommendedName>
        <fullName evidence="4">Trichohyalin-plectin-homology domain-containing protein</fullName>
    </recommendedName>
</protein>
<feature type="region of interest" description="Disordered" evidence="1">
    <location>
        <begin position="238"/>
        <end position="259"/>
    </location>
</feature>
<dbReference type="Proteomes" id="UP001497482">
    <property type="component" value="Chromosome 9"/>
</dbReference>
<evidence type="ECO:0000313" key="2">
    <source>
        <dbReference type="EMBL" id="CAL1615286.1"/>
    </source>
</evidence>
<feature type="region of interest" description="Disordered" evidence="1">
    <location>
        <begin position="135"/>
        <end position="157"/>
    </location>
</feature>
<reference evidence="2 3" key="1">
    <citation type="submission" date="2024-04" db="EMBL/GenBank/DDBJ databases">
        <authorList>
            <person name="Waldvogel A.-M."/>
            <person name="Schoenle A."/>
        </authorList>
    </citation>
    <scope>NUCLEOTIDE SEQUENCE [LARGE SCALE GENOMIC DNA]</scope>
</reference>
<gene>
    <name evidence="2" type="ORF">KC01_LOCUS41264</name>
</gene>
<feature type="compositionally biased region" description="Basic and acidic residues" evidence="1">
    <location>
        <begin position="238"/>
        <end position="250"/>
    </location>
</feature>
<evidence type="ECO:0000256" key="1">
    <source>
        <dbReference type="SAM" id="MobiDB-lite"/>
    </source>
</evidence>
<dbReference type="EMBL" id="OZ035831">
    <property type="protein sequence ID" value="CAL1615286.1"/>
    <property type="molecule type" value="Genomic_DNA"/>
</dbReference>
<proteinExistence type="predicted"/>
<organism evidence="2 3">
    <name type="scientific">Knipowitschia caucasica</name>
    <name type="common">Caucasian dwarf goby</name>
    <name type="synonym">Pomatoschistus caucasicus</name>
    <dbReference type="NCBI Taxonomy" id="637954"/>
    <lineage>
        <taxon>Eukaryota</taxon>
        <taxon>Metazoa</taxon>
        <taxon>Chordata</taxon>
        <taxon>Craniata</taxon>
        <taxon>Vertebrata</taxon>
        <taxon>Euteleostomi</taxon>
        <taxon>Actinopterygii</taxon>
        <taxon>Neopterygii</taxon>
        <taxon>Teleostei</taxon>
        <taxon>Neoteleostei</taxon>
        <taxon>Acanthomorphata</taxon>
        <taxon>Gobiaria</taxon>
        <taxon>Gobiiformes</taxon>
        <taxon>Gobioidei</taxon>
        <taxon>Gobiidae</taxon>
        <taxon>Gobiinae</taxon>
        <taxon>Knipowitschia</taxon>
    </lineage>
</organism>
<keyword evidence="3" id="KW-1185">Reference proteome</keyword>
<name>A0AAV2MQD3_KNICA</name>
<dbReference type="AlphaFoldDB" id="A0AAV2MQD3"/>